<organism evidence="1 2">
    <name type="scientific">Eiseniibacteriota bacterium</name>
    <dbReference type="NCBI Taxonomy" id="2212470"/>
    <lineage>
        <taxon>Bacteria</taxon>
        <taxon>Candidatus Eiseniibacteriota</taxon>
    </lineage>
</organism>
<gene>
    <name evidence="1" type="ORF">HY076_02355</name>
</gene>
<sequence>GLERVTALDVSATGELAQVLTALGRPARCAELERFPELRGELLGFTAAGFTLLAPLRAGDRLAGVLLADERTDGRDVLRIDMDVLGLLCDAAAAGLESAGRCAALADRWIEAASAHARAERAPGEDAARGEAAALAVRAARALAMPAALARLAVHAVAIGPWARHEPGARSLAEAAEADPTGRLRDLARLVAASATETEAGEGDDARALGEAAALVRAAGRFAEARMRGADLDGALGAATEDPGAEAVRAALRAALREERAGEPRSA</sequence>
<feature type="non-terminal residue" evidence="1">
    <location>
        <position position="1"/>
    </location>
</feature>
<evidence type="ECO:0008006" key="3">
    <source>
        <dbReference type="Google" id="ProtNLM"/>
    </source>
</evidence>
<evidence type="ECO:0000313" key="1">
    <source>
        <dbReference type="EMBL" id="MBI3539099.1"/>
    </source>
</evidence>
<comment type="caution">
    <text evidence="1">The sequence shown here is derived from an EMBL/GenBank/DDBJ whole genome shotgun (WGS) entry which is preliminary data.</text>
</comment>
<proteinExistence type="predicted"/>
<reference evidence="1" key="1">
    <citation type="submission" date="2020-07" db="EMBL/GenBank/DDBJ databases">
        <title>Huge and variable diversity of episymbiotic CPR bacteria and DPANN archaea in groundwater ecosystems.</title>
        <authorList>
            <person name="He C.Y."/>
            <person name="Keren R."/>
            <person name="Whittaker M."/>
            <person name="Farag I.F."/>
            <person name="Doudna J."/>
            <person name="Cate J.H.D."/>
            <person name="Banfield J.F."/>
        </authorList>
    </citation>
    <scope>NUCLEOTIDE SEQUENCE</scope>
    <source>
        <strain evidence="1">NC_groundwater_928_Pr1_S-0.2um_72_17</strain>
    </source>
</reference>
<protein>
    <recommendedName>
        <fullName evidence="3">GAF domain-containing protein</fullName>
    </recommendedName>
</protein>
<dbReference type="EMBL" id="JACQAY010000069">
    <property type="protein sequence ID" value="MBI3539099.1"/>
    <property type="molecule type" value="Genomic_DNA"/>
</dbReference>
<evidence type="ECO:0000313" key="2">
    <source>
        <dbReference type="Proteomes" id="UP000807850"/>
    </source>
</evidence>
<name>A0A9D6LAL1_UNCEI</name>
<accession>A0A9D6LAL1</accession>
<dbReference type="Proteomes" id="UP000807850">
    <property type="component" value="Unassembled WGS sequence"/>
</dbReference>
<dbReference type="AlphaFoldDB" id="A0A9D6LAL1"/>
<dbReference type="SUPFAM" id="SSF55781">
    <property type="entry name" value="GAF domain-like"/>
    <property type="match status" value="1"/>
</dbReference>